<proteinExistence type="inferred from homology"/>
<dbReference type="Pfam" id="PF23039">
    <property type="entry name" value="TMEM132_3rd"/>
    <property type="match status" value="1"/>
</dbReference>
<keyword evidence="3 7" id="KW-0812">Transmembrane</keyword>
<dbReference type="Proteomes" id="UP000694843">
    <property type="component" value="Unplaced"/>
</dbReference>
<feature type="signal peptide" evidence="8">
    <location>
        <begin position="1"/>
        <end position="27"/>
    </location>
</feature>
<evidence type="ECO:0000256" key="6">
    <source>
        <dbReference type="SAM" id="MobiDB-lite"/>
    </source>
</evidence>
<evidence type="ECO:0000256" key="1">
    <source>
        <dbReference type="ARBA" id="ARBA00004479"/>
    </source>
</evidence>
<keyword evidence="8" id="KW-0732">Signal</keyword>
<dbReference type="Pfam" id="PF16070">
    <property type="entry name" value="Ig_TMEM132_4th"/>
    <property type="match status" value="1"/>
</dbReference>
<dbReference type="Pfam" id="PF23487">
    <property type="entry name" value="Ig_TMEM132_6th"/>
    <property type="match status" value="1"/>
</dbReference>
<feature type="chain" id="PRO_5034933848" evidence="8">
    <location>
        <begin position="28"/>
        <end position="1198"/>
    </location>
</feature>
<evidence type="ECO:0000256" key="5">
    <source>
        <dbReference type="ARBA" id="ARBA00023136"/>
    </source>
</evidence>
<dbReference type="OMA" id="VYEVFSW"/>
<keyword evidence="4 7" id="KW-1133">Transmembrane helix</keyword>
<dbReference type="PANTHER" id="PTHR13388">
    <property type="entry name" value="DETONATOR, ISOFORM E"/>
    <property type="match status" value="1"/>
</dbReference>
<evidence type="ECO:0000259" key="13">
    <source>
        <dbReference type="Pfam" id="PF23487"/>
    </source>
</evidence>
<dbReference type="InterPro" id="IPR031437">
    <property type="entry name" value="Ig_TMEM132_4th"/>
</dbReference>
<evidence type="ECO:0000313" key="15">
    <source>
        <dbReference type="RefSeq" id="XP_018025228.1"/>
    </source>
</evidence>
<evidence type="ECO:0000259" key="11">
    <source>
        <dbReference type="Pfam" id="PF23039"/>
    </source>
</evidence>
<organism evidence="14 15">
    <name type="scientific">Hyalella azteca</name>
    <name type="common">Amphipod</name>
    <dbReference type="NCBI Taxonomy" id="294128"/>
    <lineage>
        <taxon>Eukaryota</taxon>
        <taxon>Metazoa</taxon>
        <taxon>Ecdysozoa</taxon>
        <taxon>Arthropoda</taxon>
        <taxon>Crustacea</taxon>
        <taxon>Multicrustacea</taxon>
        <taxon>Malacostraca</taxon>
        <taxon>Eumalacostraca</taxon>
        <taxon>Peracarida</taxon>
        <taxon>Amphipoda</taxon>
        <taxon>Senticaudata</taxon>
        <taxon>Talitrida</taxon>
        <taxon>Talitroidea</taxon>
        <taxon>Hyalellidae</taxon>
        <taxon>Hyalella</taxon>
    </lineage>
</organism>
<keyword evidence="14" id="KW-1185">Reference proteome</keyword>
<feature type="region of interest" description="Disordered" evidence="6">
    <location>
        <begin position="799"/>
        <end position="839"/>
    </location>
</feature>
<gene>
    <name evidence="15" type="primary">LOC108680825</name>
</gene>
<dbReference type="PANTHER" id="PTHR13388:SF11">
    <property type="entry name" value="DETONATOR, ISOFORM E"/>
    <property type="match status" value="1"/>
</dbReference>
<feature type="compositionally biased region" description="Polar residues" evidence="6">
    <location>
        <begin position="799"/>
        <end position="812"/>
    </location>
</feature>
<dbReference type="Pfam" id="PF15706">
    <property type="entry name" value="TMEM132_C"/>
    <property type="match status" value="1"/>
</dbReference>
<accession>A0A8B7PGF4</accession>
<dbReference type="OrthoDB" id="10026202at2759"/>
<dbReference type="InterPro" id="IPR055424">
    <property type="entry name" value="Ig_TMEM132_6th"/>
</dbReference>
<dbReference type="InterPro" id="IPR055423">
    <property type="entry name" value="Ig_TMEM132_5th"/>
</dbReference>
<feature type="domain" description="Transmembrane protein TMEM132 fifth" evidence="12">
    <location>
        <begin position="532"/>
        <end position="667"/>
    </location>
</feature>
<dbReference type="Pfam" id="PF23486">
    <property type="entry name" value="Ig_TMEM132_5th"/>
    <property type="match status" value="1"/>
</dbReference>
<sequence>MSGTHAGGRRAAALSAAGLLVVAAISGAVDLHFESPDSGFFLRPESSSSNRAGNRAGYGEILEGLSGTGGVLDVERFTVLDASRPALIRATYGPFSTKQTVPARYVLPQFPDEENITLTPGAFTSPQLEISAHLVVSKVTRARPSVRVLLHGAGARGHHSPHVCVTVVVRKSDQRISASCTPVGAGETGGDATCLVTLRVPMAWWPPHTRSTIKIPRTTVDVSYLVGTAEGPEQCATFANDNDETSVLGIGPRVTVQPETPVGEVLLGLEESGYEEVSKDPLVHVLVPRAPLHPGNSFYAPVYLHPPGNLPALTLVMKCRVRGGLRLGGVEASSGAWNVTVEMQGGKKNKATVTAMLANPLPDNETLHSLGLHEVAAWVMEVPKDAPAGEARITWAVKYVMDAHGQETFPEGNTRRVAAKLVILKDDIQAVLPIAKSWSIVNTAVLTGRQVSRAMKVLVVSQAGKVADVTLQSSCSCTDEAALKVSASCTSVYLDGSEVLGSHNATVVARYGQRTGSAAFTVWMPELPLLLHVDNAKLSQIRGWKAPLTYPPGHPFVTKPIEGNEVTMPEDVNCRIRYQQTQIQVYGRFIAVDNNSGRESYLLSRQAQVRVTELVSHSLRVADTGVVQLTDTALTGIAPGRTEVQVLSPITGRVIGSREIRVGSDKVWVTRLHAAVISGLTLALQPDAHLQDGFTAITAVTPVLTAKYQEGLVDVWVELSEGSLLPLRELPPEHYGLRVRSLDPKVVEVAPSPRTSQPRVIAIGAGHGDLIQVNLEVAEECEKRRTVLASTMVYVSVELSPSASPDPSNNTEDIAPSKEPGGKVYHKPALSKPSKNIHYPIATNTEPAEKKPLSEELPHADAAASSYDHYMAGGTHNTAREAAHHRYSKGHPAPLEVGMYVLLSFFGIAVVVFAASCIVYSWRGNVTRRPPPPSPMSTTDEEELTDSITNAHDWVWLGRATLERASGMGHPTRGGPEFVNLSDLNGNNQQNQQQPASDSAWQNARFTTNPLGMNDDLNSSGSCSLSTETDPLISECPPIGATFTRDSKGRRRVTFNNLSASSRNSVLNRPPIPPHRNIGVNAATNANLPAEMPPPVPPHGVNIIANPISNHKPTSKKNKQNAFFDQPKFVEVNADDFVRLRGVTRGRAGQIRRATILENPLLSAGAVAPDQENEPLPSQMMDYEQLLSYFSALKESNA</sequence>
<dbReference type="RefSeq" id="XP_018025228.1">
    <property type="nucleotide sequence ID" value="XM_018169739.2"/>
</dbReference>
<evidence type="ECO:0000256" key="3">
    <source>
        <dbReference type="ARBA" id="ARBA00022692"/>
    </source>
</evidence>
<comment type="subcellular location">
    <subcellularLocation>
        <location evidence="1">Membrane</location>
        <topology evidence="1">Single-pass type I membrane protein</topology>
    </subcellularLocation>
</comment>
<feature type="domain" description="Transmembrane protein TMEM132 sixth" evidence="13">
    <location>
        <begin position="669"/>
        <end position="783"/>
    </location>
</feature>
<protein>
    <submittedName>
        <fullName evidence="15">Transmembrane protein 132E</fullName>
    </submittedName>
</protein>
<name>A0A8B7PGF4_HYAAZ</name>
<evidence type="ECO:0000259" key="10">
    <source>
        <dbReference type="Pfam" id="PF16070"/>
    </source>
</evidence>
<comment type="similarity">
    <text evidence="2">Belongs to the TMEM132 family.</text>
</comment>
<reference evidence="15" key="1">
    <citation type="submission" date="2025-08" db="UniProtKB">
        <authorList>
            <consortium name="RefSeq"/>
        </authorList>
    </citation>
    <scope>IDENTIFICATION</scope>
    <source>
        <tissue evidence="15">Whole organism</tissue>
    </source>
</reference>
<evidence type="ECO:0000256" key="2">
    <source>
        <dbReference type="ARBA" id="ARBA00006166"/>
    </source>
</evidence>
<dbReference type="GeneID" id="108680825"/>
<dbReference type="InterPro" id="IPR026307">
    <property type="entry name" value="TMEM132"/>
</dbReference>
<evidence type="ECO:0000256" key="8">
    <source>
        <dbReference type="SAM" id="SignalP"/>
    </source>
</evidence>
<dbReference type="GO" id="GO:0016020">
    <property type="term" value="C:membrane"/>
    <property type="evidence" value="ECO:0007669"/>
    <property type="project" value="UniProtKB-SubCell"/>
</dbReference>
<dbReference type="InterPro" id="IPR031436">
    <property type="entry name" value="TMEM132_C"/>
</dbReference>
<feature type="transmembrane region" description="Helical" evidence="7">
    <location>
        <begin position="897"/>
        <end position="922"/>
    </location>
</feature>
<dbReference type="InterPro" id="IPR055421">
    <property type="entry name" value="TMEM132_3rd"/>
</dbReference>
<evidence type="ECO:0000259" key="12">
    <source>
        <dbReference type="Pfam" id="PF23486"/>
    </source>
</evidence>
<feature type="domain" description="Transmembrane protein TMEM132 cohesin-like" evidence="11">
    <location>
        <begin position="278"/>
        <end position="404"/>
    </location>
</feature>
<dbReference type="AlphaFoldDB" id="A0A8B7PGF4"/>
<evidence type="ECO:0000256" key="4">
    <source>
        <dbReference type="ARBA" id="ARBA00022989"/>
    </source>
</evidence>
<feature type="domain" description="Transmembrane protein family 132 fourth" evidence="10">
    <location>
        <begin position="430"/>
        <end position="527"/>
    </location>
</feature>
<feature type="domain" description="Transmembrane protein TMEM132 C-terminal" evidence="9">
    <location>
        <begin position="880"/>
        <end position="961"/>
    </location>
</feature>
<evidence type="ECO:0000313" key="14">
    <source>
        <dbReference type="Proteomes" id="UP000694843"/>
    </source>
</evidence>
<evidence type="ECO:0000256" key="7">
    <source>
        <dbReference type="SAM" id="Phobius"/>
    </source>
</evidence>
<keyword evidence="5 7" id="KW-0472">Membrane</keyword>
<dbReference type="KEGG" id="hazt:108680825"/>
<dbReference type="CTD" id="31555"/>
<evidence type="ECO:0000259" key="9">
    <source>
        <dbReference type="Pfam" id="PF15706"/>
    </source>
</evidence>